<keyword evidence="5" id="KW-0393">Immunoglobulin domain</keyword>
<feature type="signal peptide" evidence="6">
    <location>
        <begin position="1"/>
        <end position="20"/>
    </location>
</feature>
<dbReference type="Ensembl" id="ENSSFAT00005031227.1">
    <property type="protein sequence ID" value="ENSSFAP00005030129.1"/>
    <property type="gene ID" value="ENSSFAG00005015292.1"/>
</dbReference>
<evidence type="ECO:0000256" key="6">
    <source>
        <dbReference type="SAM" id="SignalP"/>
    </source>
</evidence>
<dbReference type="InterPro" id="IPR036179">
    <property type="entry name" value="Ig-like_dom_sf"/>
</dbReference>
<dbReference type="SUPFAM" id="SSF48726">
    <property type="entry name" value="Immunoglobulin"/>
    <property type="match status" value="1"/>
</dbReference>
<feature type="domain" description="Ig-like" evidence="7">
    <location>
        <begin position="82"/>
        <end position="193"/>
    </location>
</feature>
<reference evidence="8" key="2">
    <citation type="submission" date="2025-08" db="UniProtKB">
        <authorList>
            <consortium name="Ensembl"/>
        </authorList>
    </citation>
    <scope>IDENTIFICATION</scope>
</reference>
<dbReference type="InterPro" id="IPR051275">
    <property type="entry name" value="Cell_adhesion_signaling"/>
</dbReference>
<dbReference type="CDD" id="cd00096">
    <property type="entry name" value="Ig"/>
    <property type="match status" value="1"/>
</dbReference>
<dbReference type="SMART" id="SM00408">
    <property type="entry name" value="IGc2"/>
    <property type="match status" value="1"/>
</dbReference>
<dbReference type="InterPro" id="IPR007110">
    <property type="entry name" value="Ig-like_dom"/>
</dbReference>
<dbReference type="Pfam" id="PF13927">
    <property type="entry name" value="Ig_3"/>
    <property type="match status" value="1"/>
</dbReference>
<comment type="subcellular location">
    <subcellularLocation>
        <location evidence="1">Membrane</location>
        <topology evidence="1">Single-pass type I membrane protein</topology>
    </subcellularLocation>
</comment>
<keyword evidence="6" id="KW-0732">Signal</keyword>
<dbReference type="AlphaFoldDB" id="A0A672HMG1"/>
<evidence type="ECO:0000256" key="1">
    <source>
        <dbReference type="ARBA" id="ARBA00004479"/>
    </source>
</evidence>
<dbReference type="InParanoid" id="A0A672HMG1"/>
<proteinExistence type="predicted"/>
<evidence type="ECO:0000256" key="5">
    <source>
        <dbReference type="ARBA" id="ARBA00023319"/>
    </source>
</evidence>
<keyword evidence="3" id="KW-1015">Disulfide bond</keyword>
<evidence type="ECO:0000313" key="8">
    <source>
        <dbReference type="Ensembl" id="ENSSFAP00005030129.1"/>
    </source>
</evidence>
<dbReference type="PANTHER" id="PTHR11640">
    <property type="entry name" value="NEPHRIN"/>
    <property type="match status" value="1"/>
</dbReference>
<name>A0A672HMG1_SALFA</name>
<sequence>SKMKVMWRIALLCLLFYCASQTLESNVDGIININEEAEVSLVCEHQTTSETEDDELVWLRNGMTVQLKEENRNGRSVVCISPAIRADNEATFECHLRKNRTLADSLSGSEDVSVEEKETLVLRCDIQANPPVLSVVWTLNDTRVELTAGGFTVSTDSFTSQLRVSDVKESMHRGTYKCTADGKHSKTFHVTVTGRFS</sequence>
<dbReference type="InterPro" id="IPR003599">
    <property type="entry name" value="Ig_sub"/>
</dbReference>
<dbReference type="GO" id="GO:0005911">
    <property type="term" value="C:cell-cell junction"/>
    <property type="evidence" value="ECO:0007669"/>
    <property type="project" value="TreeGrafter"/>
</dbReference>
<dbReference type="Proteomes" id="UP000472267">
    <property type="component" value="Chromosome 10"/>
</dbReference>
<dbReference type="OMA" id="QWSRNSG"/>
<dbReference type="Gene3D" id="2.60.40.10">
    <property type="entry name" value="Immunoglobulins"/>
    <property type="match status" value="1"/>
</dbReference>
<dbReference type="PANTHER" id="PTHR11640:SF31">
    <property type="entry name" value="IRREGULAR CHIASM C-ROUGHEST PROTEIN-RELATED"/>
    <property type="match status" value="1"/>
</dbReference>
<dbReference type="GO" id="GO:0005886">
    <property type="term" value="C:plasma membrane"/>
    <property type="evidence" value="ECO:0007669"/>
    <property type="project" value="TreeGrafter"/>
</dbReference>
<keyword evidence="9" id="KW-1185">Reference proteome</keyword>
<dbReference type="PROSITE" id="PS50835">
    <property type="entry name" value="IG_LIKE"/>
    <property type="match status" value="1"/>
</dbReference>
<dbReference type="GO" id="GO:0050839">
    <property type="term" value="F:cell adhesion molecule binding"/>
    <property type="evidence" value="ECO:0007669"/>
    <property type="project" value="TreeGrafter"/>
</dbReference>
<evidence type="ECO:0000259" key="7">
    <source>
        <dbReference type="PROSITE" id="PS50835"/>
    </source>
</evidence>
<keyword evidence="4" id="KW-0325">Glycoprotein</keyword>
<dbReference type="GO" id="GO:0098609">
    <property type="term" value="P:cell-cell adhesion"/>
    <property type="evidence" value="ECO:0007669"/>
    <property type="project" value="TreeGrafter"/>
</dbReference>
<evidence type="ECO:0000256" key="2">
    <source>
        <dbReference type="ARBA" id="ARBA00023136"/>
    </source>
</evidence>
<dbReference type="InterPro" id="IPR003598">
    <property type="entry name" value="Ig_sub2"/>
</dbReference>
<accession>A0A672HMG1</accession>
<organism evidence="8 9">
    <name type="scientific">Salarias fasciatus</name>
    <name type="common">Jewelled blenny</name>
    <name type="synonym">Blennius fasciatus</name>
    <dbReference type="NCBI Taxonomy" id="181472"/>
    <lineage>
        <taxon>Eukaryota</taxon>
        <taxon>Metazoa</taxon>
        <taxon>Chordata</taxon>
        <taxon>Craniata</taxon>
        <taxon>Vertebrata</taxon>
        <taxon>Euteleostomi</taxon>
        <taxon>Actinopterygii</taxon>
        <taxon>Neopterygii</taxon>
        <taxon>Teleostei</taxon>
        <taxon>Neoteleostei</taxon>
        <taxon>Acanthomorphata</taxon>
        <taxon>Ovalentaria</taxon>
        <taxon>Blenniimorphae</taxon>
        <taxon>Blenniiformes</taxon>
        <taxon>Blennioidei</taxon>
        <taxon>Blenniidae</taxon>
        <taxon>Salariinae</taxon>
        <taxon>Salarias</taxon>
    </lineage>
</organism>
<protein>
    <submittedName>
        <fullName evidence="8">Transmembrane and immunoglobulin domain containing 1</fullName>
    </submittedName>
</protein>
<evidence type="ECO:0000313" key="9">
    <source>
        <dbReference type="Proteomes" id="UP000472267"/>
    </source>
</evidence>
<keyword evidence="2" id="KW-0472">Membrane</keyword>
<evidence type="ECO:0000256" key="3">
    <source>
        <dbReference type="ARBA" id="ARBA00023157"/>
    </source>
</evidence>
<evidence type="ECO:0000256" key="4">
    <source>
        <dbReference type="ARBA" id="ARBA00023180"/>
    </source>
</evidence>
<reference evidence="8" key="3">
    <citation type="submission" date="2025-09" db="UniProtKB">
        <authorList>
            <consortium name="Ensembl"/>
        </authorList>
    </citation>
    <scope>IDENTIFICATION</scope>
</reference>
<dbReference type="SMART" id="SM00409">
    <property type="entry name" value="IG"/>
    <property type="match status" value="1"/>
</dbReference>
<dbReference type="InterPro" id="IPR013783">
    <property type="entry name" value="Ig-like_fold"/>
</dbReference>
<feature type="chain" id="PRO_5025328336" evidence="6">
    <location>
        <begin position="21"/>
        <end position="197"/>
    </location>
</feature>
<reference evidence="8" key="1">
    <citation type="submission" date="2019-06" db="EMBL/GenBank/DDBJ databases">
        <authorList>
            <consortium name="Wellcome Sanger Institute Data Sharing"/>
        </authorList>
    </citation>
    <scope>NUCLEOTIDE SEQUENCE [LARGE SCALE GENOMIC DNA]</scope>
</reference>